<dbReference type="KEGG" id="upa:UPA3_0045"/>
<name>A0A2C9DYD4_UREP2</name>
<dbReference type="HOGENOM" id="CLU_020577_0_0_14"/>
<dbReference type="Pfam" id="PF26360">
    <property type="entry name" value="MIB_M1"/>
    <property type="match status" value="1"/>
</dbReference>
<dbReference type="NCBIfam" id="TIGR04526">
    <property type="entry name" value="predic_Ig_block"/>
    <property type="match status" value="1"/>
</dbReference>
<feature type="region of interest" description="Disordered" evidence="1">
    <location>
        <begin position="56"/>
        <end position="175"/>
    </location>
</feature>
<feature type="domain" description="IgG-blocking virulence" evidence="2">
    <location>
        <begin position="376"/>
        <end position="574"/>
    </location>
</feature>
<feature type="domain" description="Mycoplasma immunoglobulin binding protein M2" evidence="4">
    <location>
        <begin position="584"/>
        <end position="781"/>
    </location>
</feature>
<gene>
    <name evidence="5" type="ordered locus">UPA3_0045</name>
</gene>
<dbReference type="InterPro" id="IPR058861">
    <property type="entry name" value="MIB_arm"/>
</dbReference>
<dbReference type="RefSeq" id="WP_006688654.1">
    <property type="nucleotide sequence ID" value="NC_010503.1"/>
</dbReference>
<evidence type="ECO:0000313" key="6">
    <source>
        <dbReference type="Proteomes" id="UP000002162"/>
    </source>
</evidence>
<proteinExistence type="predicted"/>
<feature type="domain" description="Mycoplasma immunoglobulin binding protein arm" evidence="3">
    <location>
        <begin position="228"/>
        <end position="370"/>
    </location>
</feature>
<feature type="compositionally biased region" description="Pro residues" evidence="1">
    <location>
        <begin position="125"/>
        <end position="139"/>
    </location>
</feature>
<feature type="compositionally biased region" description="Pro residues" evidence="1">
    <location>
        <begin position="77"/>
        <end position="97"/>
    </location>
</feature>
<protein>
    <recommendedName>
        <fullName evidence="7">Immunoglobulin-blocking virulence protein</fullName>
    </recommendedName>
</protein>
<dbReference type="Pfam" id="PF26364">
    <property type="entry name" value="MIB_M2"/>
    <property type="match status" value="1"/>
</dbReference>
<dbReference type="SMR" id="A0A2C9DYD4"/>
<dbReference type="EMBL" id="CP000942">
    <property type="protein sequence ID" value="ACA32931.1"/>
    <property type="molecule type" value="Genomic_DNA"/>
</dbReference>
<evidence type="ECO:0008006" key="7">
    <source>
        <dbReference type="Google" id="ProtNLM"/>
    </source>
</evidence>
<reference evidence="5 6" key="1">
    <citation type="submission" date="2008-02" db="EMBL/GenBank/DDBJ databases">
        <title>Genome sequence of Ureaplasma parvum serovar 3.</title>
        <authorList>
            <person name="Methe B.A."/>
            <person name="Glass J."/>
            <person name="Waites K."/>
            <person name="Shrivastava S."/>
        </authorList>
    </citation>
    <scope>NUCLEOTIDE SEQUENCE [LARGE SCALE GENOMIC DNA]</scope>
    <source>
        <strain evidence="6">ATCC 27815 / 27 / NCTC 11736</strain>
    </source>
</reference>
<evidence type="ECO:0000313" key="5">
    <source>
        <dbReference type="EMBL" id="ACA32931.1"/>
    </source>
</evidence>
<accession>A0A2C9DYD4</accession>
<evidence type="ECO:0000259" key="2">
    <source>
        <dbReference type="Pfam" id="PF26360"/>
    </source>
</evidence>
<dbReference type="InterPro" id="IPR030941">
    <property type="entry name" value="Predic_Ig_block"/>
</dbReference>
<evidence type="ECO:0000259" key="3">
    <source>
        <dbReference type="Pfam" id="PF26361"/>
    </source>
</evidence>
<dbReference type="Proteomes" id="UP000002162">
    <property type="component" value="Chromosome"/>
</dbReference>
<feature type="compositionally biased region" description="Basic and acidic residues" evidence="1">
    <location>
        <begin position="56"/>
        <end position="76"/>
    </location>
</feature>
<sequence>MKFIKRKTKLLTITIGAVAVSSILLGGIFYGTSQKSPSSFGIASIDQKENFINKDNLDYQKARPSIKDNNLKEIPKPKPQPKPEPQPTPFPDPIPTPPKKEELKKPEIKPEEPKKPEIKPEPIPKPKPQPIPQPTPPVETKPKEELLPPSPPPPKEEPKPEPDPQPQPQQIPNQSTVRKIELNGVLVDAEVEVPPPRQTFKYDQDNGLSNLNPYTNISVGKIKKVFVTDELRHKSADLVRGNLKRGDYQSLVKDLLDPNIKPEEIDSYIAMVDKSGYHAKLWSKFKKLFDTDNVVNFLNEQGKKEYPNMKTKFVSDAHKYAWLYAHLDFSKFTKLSANSEKYLQEGLTPDPDNSYVNENGELDSYAYSPAKEYNTVTSRLANDNANRRVFGYNEWYNRSPNGLANGDYPGWNKSDATAEFKQYGIKDGDGIKVYKLERQKPQEGKLNTGYIVDIDADNPDGYQKTKELIQKLNNQNKKITGYRIRNMGKSDSGQKFSDILKALPNELPLLELFFSAGSHNTSALSALETKHIKELGLYTLGNSLLDEWSINPNALRKVEWINSNDYNVSSEYKQGSDIATRITFDTLSFDKNDFNDNANDLRTKLKRINDGLRMVYWTRNNEPFFQGGFGPGLDPDHKEVGNSYPQGLDFSRVPQIRSLRGLIFKDEQKASNNRERKLRRVNFFNDKENYEMSINDLNEAGFSEHIVTNEPMPPKSKITFSNGNATKRIYIKGNGSLTASGIQNLATLFNLAESLDSKSVVVDSNNSELKSQLEGLGYKVSDASDANYIDI</sequence>
<dbReference type="Pfam" id="PF26361">
    <property type="entry name" value="MIB_arm"/>
    <property type="match status" value="1"/>
</dbReference>
<organism evidence="5 6">
    <name type="scientific">Ureaplasma parvum serovar 3 (strain ATCC 27815 / 27 / NCTC 11736)</name>
    <dbReference type="NCBI Taxonomy" id="505682"/>
    <lineage>
        <taxon>Bacteria</taxon>
        <taxon>Bacillati</taxon>
        <taxon>Mycoplasmatota</taxon>
        <taxon>Mycoplasmoidales</taxon>
        <taxon>Mycoplasmoidaceae</taxon>
        <taxon>Ureaplasma</taxon>
    </lineage>
</organism>
<dbReference type="GeneID" id="29672316"/>
<dbReference type="AlphaFoldDB" id="A0A2C9DYD4"/>
<dbReference type="InterPro" id="IPR058860">
    <property type="entry name" value="MIB_M2"/>
</dbReference>
<dbReference type="NCBIfam" id="TIGR04524">
    <property type="entry name" value="mycoplas_M_dom"/>
    <property type="match status" value="1"/>
</dbReference>
<evidence type="ECO:0000256" key="1">
    <source>
        <dbReference type="SAM" id="MobiDB-lite"/>
    </source>
</evidence>
<evidence type="ECO:0000259" key="4">
    <source>
        <dbReference type="Pfam" id="PF26364"/>
    </source>
</evidence>
<dbReference type="InterPro" id="IPR030942">
    <property type="entry name" value="Mycoplas_M_dom"/>
</dbReference>
<feature type="compositionally biased region" description="Basic and acidic residues" evidence="1">
    <location>
        <begin position="98"/>
        <end position="124"/>
    </location>
</feature>